<dbReference type="AlphaFoldDB" id="A0A2S9YUW4"/>
<reference evidence="1 2" key="1">
    <citation type="submission" date="2018-03" db="EMBL/GenBank/DDBJ databases">
        <title>Draft Genome Sequences of the Obligatory Marine Myxobacteria Enhygromyxa salina SWB007.</title>
        <authorList>
            <person name="Poehlein A."/>
            <person name="Moghaddam J.A."/>
            <person name="Harms H."/>
            <person name="Alanjari M."/>
            <person name="Koenig G.M."/>
            <person name="Daniel R."/>
            <person name="Schaeberle T.F."/>
        </authorList>
    </citation>
    <scope>NUCLEOTIDE SEQUENCE [LARGE SCALE GENOMIC DNA]</scope>
    <source>
        <strain evidence="1 2">SWB007</strain>
    </source>
</reference>
<name>A0A2S9YUW4_9BACT</name>
<dbReference type="Proteomes" id="UP000238823">
    <property type="component" value="Unassembled WGS sequence"/>
</dbReference>
<gene>
    <name evidence="1" type="ORF">ENSA7_13870</name>
</gene>
<dbReference type="EMBL" id="PVNL01000034">
    <property type="protein sequence ID" value="PRQ08897.1"/>
    <property type="molecule type" value="Genomic_DNA"/>
</dbReference>
<comment type="caution">
    <text evidence="1">The sequence shown here is derived from an EMBL/GenBank/DDBJ whole genome shotgun (WGS) entry which is preliminary data.</text>
</comment>
<sequence>MDQALDVDSDARARPQLERLTVSGLAQYPCGVAQARPLPPNVARATGGS</sequence>
<proteinExistence type="predicted"/>
<evidence type="ECO:0000313" key="2">
    <source>
        <dbReference type="Proteomes" id="UP000238823"/>
    </source>
</evidence>
<organism evidence="1 2">
    <name type="scientific">Enhygromyxa salina</name>
    <dbReference type="NCBI Taxonomy" id="215803"/>
    <lineage>
        <taxon>Bacteria</taxon>
        <taxon>Pseudomonadati</taxon>
        <taxon>Myxococcota</taxon>
        <taxon>Polyangia</taxon>
        <taxon>Nannocystales</taxon>
        <taxon>Nannocystaceae</taxon>
        <taxon>Enhygromyxa</taxon>
    </lineage>
</organism>
<evidence type="ECO:0000313" key="1">
    <source>
        <dbReference type="EMBL" id="PRQ08897.1"/>
    </source>
</evidence>
<accession>A0A2S9YUW4</accession>
<protein>
    <submittedName>
        <fullName evidence="1">Uncharacterized protein</fullName>
    </submittedName>
</protein>